<name>A0A0F6W2V6_9BACT</name>
<dbReference type="PROSITE" id="PS51257">
    <property type="entry name" value="PROKAR_LIPOPROTEIN"/>
    <property type="match status" value="1"/>
</dbReference>
<dbReference type="EMBL" id="CP011125">
    <property type="protein sequence ID" value="AKF05902.1"/>
    <property type="molecule type" value="Genomic_DNA"/>
</dbReference>
<evidence type="ECO:0000313" key="2">
    <source>
        <dbReference type="Proteomes" id="UP000034883"/>
    </source>
</evidence>
<dbReference type="AlphaFoldDB" id="A0A0F6W2V6"/>
<dbReference type="InterPro" id="IPR022269">
    <property type="entry name" value="SO_2930-like_C"/>
</dbReference>
<dbReference type="STRING" id="927083.DB32_003051"/>
<organism evidence="1 2">
    <name type="scientific">Sandaracinus amylolyticus</name>
    <dbReference type="NCBI Taxonomy" id="927083"/>
    <lineage>
        <taxon>Bacteria</taxon>
        <taxon>Pseudomonadati</taxon>
        <taxon>Myxococcota</taxon>
        <taxon>Polyangia</taxon>
        <taxon>Polyangiales</taxon>
        <taxon>Sandaracinaceae</taxon>
        <taxon>Sandaracinus</taxon>
    </lineage>
</organism>
<keyword evidence="2" id="KW-1185">Reference proteome</keyword>
<proteinExistence type="predicted"/>
<dbReference type="KEGG" id="samy:DB32_003051"/>
<dbReference type="Proteomes" id="UP000034883">
    <property type="component" value="Chromosome"/>
</dbReference>
<reference evidence="1 2" key="1">
    <citation type="submission" date="2015-03" db="EMBL/GenBank/DDBJ databases">
        <title>Genome assembly of Sandaracinus amylolyticus DSM 53668.</title>
        <authorList>
            <person name="Sharma G."/>
            <person name="Subramanian S."/>
        </authorList>
    </citation>
    <scope>NUCLEOTIDE SEQUENCE [LARGE SCALE GENOMIC DNA]</scope>
    <source>
        <strain evidence="1 2">DSM 53668</strain>
    </source>
</reference>
<gene>
    <name evidence="1" type="ORF">DB32_003051</name>
</gene>
<sequence length="353" mass="38889">MKRSFSILVVMALLASCDGSGGESGAPISTRGLFADARTQTPSEGVEPYEIVAPLFSDYASKHRFIQVPEGERITVRDDGYWEFPVGTILVKTFGFPIDARDPSLGERIIETRLLIREEDRWRPEVYIWNDDTSEAYLTPAGRIVPVSFVDAEGETVELDYRVPSHTQCSNCHRSSDGLRLRPLGPRTAQMDRAHGYAGGEENQIDHLVEAGWLEQRPAADDVIIDYDAVRNDPDATFEELDSAARSYLHSNCSHCHRDGGPADQSGLFLEIEAMDRGHLGVCKITVSGGCDFGRAVIQPGSPDASMMVCRMESTEAGVKMPELPTVLAHTEGVELIRRWIAAMPPDDCGFSE</sequence>
<accession>A0A0F6W2V6</accession>
<protein>
    <submittedName>
        <fullName evidence="1">Uncharacterized protein</fullName>
    </submittedName>
</protein>
<dbReference type="NCBIfam" id="TIGR03806">
    <property type="entry name" value="chp_HNE_0200"/>
    <property type="match status" value="1"/>
</dbReference>
<dbReference type="RefSeq" id="WP_053233123.1">
    <property type="nucleotide sequence ID" value="NZ_CP011125.1"/>
</dbReference>
<dbReference type="OrthoDB" id="338827at2"/>
<evidence type="ECO:0000313" key="1">
    <source>
        <dbReference type="EMBL" id="AKF05902.1"/>
    </source>
</evidence>